<keyword evidence="12" id="KW-1185">Reference proteome</keyword>
<dbReference type="GO" id="GO:0010447">
    <property type="term" value="P:response to acidic pH"/>
    <property type="evidence" value="ECO:0007669"/>
    <property type="project" value="Ensembl"/>
</dbReference>
<feature type="transmembrane region" description="Helical" evidence="9">
    <location>
        <begin position="173"/>
        <end position="198"/>
    </location>
</feature>
<dbReference type="PANTHER" id="PTHR46048">
    <property type="entry name" value="HYDROXYCARBOXYLIC ACID RECEPTOR 2"/>
    <property type="match status" value="1"/>
</dbReference>
<dbReference type="AlphaFoldDB" id="A0A2K6JYI7"/>
<dbReference type="STRING" id="61621.ENSRBIP00000004079"/>
<dbReference type="PROSITE" id="PS50262">
    <property type="entry name" value="G_PROTEIN_RECEP_F1_2"/>
    <property type="match status" value="1"/>
</dbReference>
<proteinExistence type="inferred from homology"/>
<evidence type="ECO:0000256" key="9">
    <source>
        <dbReference type="SAM" id="Phobius"/>
    </source>
</evidence>
<dbReference type="GeneTree" id="ENSGT01140000282516"/>
<evidence type="ECO:0000256" key="2">
    <source>
        <dbReference type="ARBA" id="ARBA00022692"/>
    </source>
</evidence>
<dbReference type="InterPro" id="IPR000276">
    <property type="entry name" value="GPCR_Rhodpsn"/>
</dbReference>
<reference evidence="11" key="2">
    <citation type="submission" date="2025-08" db="UniProtKB">
        <authorList>
            <consortium name="Ensembl"/>
        </authorList>
    </citation>
    <scope>IDENTIFICATION</scope>
</reference>
<reference evidence="11 12" key="1">
    <citation type="submission" date="2016-06" db="EMBL/GenBank/DDBJ databases">
        <title>Genome of Rhinopithecus bieti.</title>
        <authorList>
            <person name="Wu"/>
            <person name="C.-I. and Zhang"/>
            <person name="Y."/>
        </authorList>
    </citation>
    <scope>NUCLEOTIDE SEQUENCE</scope>
</reference>
<evidence type="ECO:0000256" key="6">
    <source>
        <dbReference type="ARBA" id="ARBA00023170"/>
    </source>
</evidence>
<gene>
    <name evidence="11" type="primary">GPR31</name>
</gene>
<dbReference type="OMA" id="CLPIKAH"/>
<evidence type="ECO:0000256" key="5">
    <source>
        <dbReference type="ARBA" id="ARBA00023136"/>
    </source>
</evidence>
<sequence>MGKCRSYLLCGRKRSFLSFCKKQHRVPPASAPAVPAAQHGRVMPFPNCSAPNTVVATAVGVLLGLECWLGLLGNAVALWTFLFRVRVWKPYAVYLLNLALADLLLAACLPFLAVFYLSLQAWHLGHVGCWALRFLLDLSRGVGVAFLAAVALDRYLRVVHCRLKVNLLSPRGALGVSGLIWLLMVALTCPGLLISEAAQNSTRCHSFYPRADGSFSVIWQEALSCLQFVLPFGLIVFCNAGIIRALQKRLREPEKQPKLRQAQALLTVVVVLFTLCFLPCFLTRVLMHIFQNLGSCGALCAVAHTSEVMGSLTYLHSVLNPVVYCFSSPTFRSSYRRVFHTLRGKGQAAEPPGFHPRDSYS</sequence>
<dbReference type="CDD" id="cd15199">
    <property type="entry name" value="7tmA_GPR31"/>
    <property type="match status" value="1"/>
</dbReference>
<evidence type="ECO:0000259" key="10">
    <source>
        <dbReference type="PROSITE" id="PS50262"/>
    </source>
</evidence>
<name>A0A2K6JYI7_RHIBE</name>
<dbReference type="PANTHER" id="PTHR46048:SF7">
    <property type="entry name" value="12-(S)-HYDROXY-5,8,10,14-EICOSATETRAENOIC ACID RECEPTOR"/>
    <property type="match status" value="1"/>
</dbReference>
<evidence type="ECO:0000256" key="8">
    <source>
        <dbReference type="RuleBase" id="RU000688"/>
    </source>
</evidence>
<dbReference type="SUPFAM" id="SSF81321">
    <property type="entry name" value="Family A G protein-coupled receptor-like"/>
    <property type="match status" value="1"/>
</dbReference>
<comment type="similarity">
    <text evidence="8">Belongs to the G-protein coupled receptor 1 family.</text>
</comment>
<reference evidence="11" key="3">
    <citation type="submission" date="2025-09" db="UniProtKB">
        <authorList>
            <consortium name="Ensembl"/>
        </authorList>
    </citation>
    <scope>IDENTIFICATION</scope>
</reference>
<dbReference type="GO" id="GO:0050544">
    <property type="term" value="F:arachidonate binding"/>
    <property type="evidence" value="ECO:0007669"/>
    <property type="project" value="Ensembl"/>
</dbReference>
<accession>A0A2K6JYI7</accession>
<dbReference type="Gene3D" id="1.20.1070.10">
    <property type="entry name" value="Rhodopsin 7-helix transmembrane proteins"/>
    <property type="match status" value="1"/>
</dbReference>
<feature type="transmembrane region" description="Helical" evidence="9">
    <location>
        <begin position="218"/>
        <end position="243"/>
    </location>
</feature>
<keyword evidence="5 9" id="KW-0472">Membrane</keyword>
<dbReference type="Ensembl" id="ENSRBIT00000021032.1">
    <property type="protein sequence ID" value="ENSRBIP00000004079.1"/>
    <property type="gene ID" value="ENSRBIG00000019259.1"/>
</dbReference>
<organism evidence="11 12">
    <name type="scientific">Rhinopithecus bieti</name>
    <name type="common">Black snub-nosed monkey</name>
    <name type="synonym">Pygathrix bieti</name>
    <dbReference type="NCBI Taxonomy" id="61621"/>
    <lineage>
        <taxon>Eukaryota</taxon>
        <taxon>Metazoa</taxon>
        <taxon>Chordata</taxon>
        <taxon>Craniata</taxon>
        <taxon>Vertebrata</taxon>
        <taxon>Euteleostomi</taxon>
        <taxon>Mammalia</taxon>
        <taxon>Eutheria</taxon>
        <taxon>Euarchontoglires</taxon>
        <taxon>Primates</taxon>
        <taxon>Haplorrhini</taxon>
        <taxon>Catarrhini</taxon>
        <taxon>Cercopithecidae</taxon>
        <taxon>Colobinae</taxon>
        <taxon>Rhinopithecus</taxon>
    </lineage>
</organism>
<dbReference type="Proteomes" id="UP000233180">
    <property type="component" value="Unassembled WGS sequence"/>
</dbReference>
<keyword evidence="4 8" id="KW-0297">G-protein coupled receptor</keyword>
<dbReference type="Pfam" id="PF00001">
    <property type="entry name" value="7tm_1"/>
    <property type="match status" value="1"/>
</dbReference>
<feature type="domain" description="G-protein coupled receptors family 1 profile" evidence="10">
    <location>
        <begin position="73"/>
        <end position="324"/>
    </location>
</feature>
<keyword evidence="2 8" id="KW-0812">Transmembrane</keyword>
<dbReference type="InterPro" id="IPR051893">
    <property type="entry name" value="HCARs"/>
</dbReference>
<dbReference type="PRINTS" id="PR00237">
    <property type="entry name" value="GPCRRHODOPSN"/>
</dbReference>
<evidence type="ECO:0000256" key="4">
    <source>
        <dbReference type="ARBA" id="ARBA00023040"/>
    </source>
</evidence>
<feature type="transmembrane region" description="Helical" evidence="9">
    <location>
        <begin position="264"/>
        <end position="287"/>
    </location>
</feature>
<keyword evidence="7 8" id="KW-0807">Transducer</keyword>
<feature type="transmembrane region" description="Helical" evidence="9">
    <location>
        <begin position="94"/>
        <end position="118"/>
    </location>
</feature>
<evidence type="ECO:0000256" key="1">
    <source>
        <dbReference type="ARBA" id="ARBA00004141"/>
    </source>
</evidence>
<dbReference type="GO" id="GO:0045125">
    <property type="term" value="F:bioactive lipid receptor activity"/>
    <property type="evidence" value="ECO:0007669"/>
    <property type="project" value="TreeGrafter"/>
</dbReference>
<evidence type="ECO:0000313" key="12">
    <source>
        <dbReference type="Proteomes" id="UP000233180"/>
    </source>
</evidence>
<dbReference type="GO" id="GO:0050728">
    <property type="term" value="P:negative regulation of inflammatory response"/>
    <property type="evidence" value="ECO:0007669"/>
    <property type="project" value="TreeGrafter"/>
</dbReference>
<feature type="transmembrane region" description="Helical" evidence="9">
    <location>
        <begin position="54"/>
        <end position="82"/>
    </location>
</feature>
<comment type="subcellular location">
    <subcellularLocation>
        <location evidence="1">Membrane</location>
        <topology evidence="1">Multi-pass membrane protein</topology>
    </subcellularLocation>
</comment>
<dbReference type="PROSITE" id="PS00237">
    <property type="entry name" value="G_PROTEIN_RECEP_F1_1"/>
    <property type="match status" value="1"/>
</dbReference>
<dbReference type="InterPro" id="IPR017452">
    <property type="entry name" value="GPCR_Rhodpsn_7TM"/>
</dbReference>
<keyword evidence="6 8" id="KW-0675">Receptor</keyword>
<protein>
    <submittedName>
        <fullName evidence="11">G protein-coupled receptor 31</fullName>
    </submittedName>
</protein>
<evidence type="ECO:0000256" key="7">
    <source>
        <dbReference type="ARBA" id="ARBA00023224"/>
    </source>
</evidence>
<keyword evidence="3 9" id="KW-1133">Transmembrane helix</keyword>
<evidence type="ECO:0000256" key="3">
    <source>
        <dbReference type="ARBA" id="ARBA00022989"/>
    </source>
</evidence>
<dbReference type="GO" id="GO:0005886">
    <property type="term" value="C:plasma membrane"/>
    <property type="evidence" value="ECO:0007669"/>
    <property type="project" value="Ensembl"/>
</dbReference>
<evidence type="ECO:0000313" key="11">
    <source>
        <dbReference type="Ensembl" id="ENSRBIP00000004079.1"/>
    </source>
</evidence>
<feature type="transmembrane region" description="Helical" evidence="9">
    <location>
        <begin position="130"/>
        <end position="152"/>
    </location>
</feature>